<evidence type="ECO:0000256" key="1">
    <source>
        <dbReference type="SAM" id="MobiDB-lite"/>
    </source>
</evidence>
<dbReference type="AlphaFoldDB" id="A0AA37LSU0"/>
<organism evidence="3 4">
    <name type="scientific">Colletotrichum liriopes</name>
    <dbReference type="NCBI Taxonomy" id="708192"/>
    <lineage>
        <taxon>Eukaryota</taxon>
        <taxon>Fungi</taxon>
        <taxon>Dikarya</taxon>
        <taxon>Ascomycota</taxon>
        <taxon>Pezizomycotina</taxon>
        <taxon>Sordariomycetes</taxon>
        <taxon>Hypocreomycetidae</taxon>
        <taxon>Glomerellales</taxon>
        <taxon>Glomerellaceae</taxon>
        <taxon>Colletotrichum</taxon>
        <taxon>Colletotrichum spaethianum species complex</taxon>
    </lineage>
</organism>
<keyword evidence="4" id="KW-1185">Reference proteome</keyword>
<evidence type="ECO:0000313" key="3">
    <source>
        <dbReference type="EMBL" id="GJC83112.1"/>
    </source>
</evidence>
<feature type="region of interest" description="Disordered" evidence="1">
    <location>
        <begin position="205"/>
        <end position="247"/>
    </location>
</feature>
<feature type="chain" id="PRO_5041257596" description="Apple domain-containing protein" evidence="2">
    <location>
        <begin position="20"/>
        <end position="247"/>
    </location>
</feature>
<gene>
    <name evidence="3" type="ORF">ColLi_05950</name>
</gene>
<evidence type="ECO:0008006" key="5">
    <source>
        <dbReference type="Google" id="ProtNLM"/>
    </source>
</evidence>
<evidence type="ECO:0000313" key="4">
    <source>
        <dbReference type="Proteomes" id="UP001055172"/>
    </source>
</evidence>
<feature type="signal peptide" evidence="2">
    <location>
        <begin position="1"/>
        <end position="19"/>
    </location>
</feature>
<protein>
    <recommendedName>
        <fullName evidence="5">Apple domain-containing protein</fullName>
    </recommendedName>
</protein>
<dbReference type="EMBL" id="BPPX01000011">
    <property type="protein sequence ID" value="GJC83112.1"/>
    <property type="molecule type" value="Genomic_DNA"/>
</dbReference>
<dbReference type="Proteomes" id="UP001055172">
    <property type="component" value="Unassembled WGS sequence"/>
</dbReference>
<reference evidence="3 4" key="1">
    <citation type="submission" date="2021-07" db="EMBL/GenBank/DDBJ databases">
        <title>Genome data of Colletotrichum spaethianum.</title>
        <authorList>
            <person name="Utami Y.D."/>
            <person name="Hiruma K."/>
        </authorList>
    </citation>
    <scope>NUCLEOTIDE SEQUENCE [LARGE SCALE GENOMIC DNA]</scope>
    <source>
        <strain evidence="3 4">MAFF 242679</strain>
    </source>
</reference>
<feature type="compositionally biased region" description="Polar residues" evidence="1">
    <location>
        <begin position="214"/>
        <end position="231"/>
    </location>
</feature>
<accession>A0AA37LSU0</accession>
<feature type="region of interest" description="Disordered" evidence="1">
    <location>
        <begin position="112"/>
        <end position="134"/>
    </location>
</feature>
<keyword evidence="2" id="KW-0732">Signal</keyword>
<proteinExistence type="predicted"/>
<comment type="caution">
    <text evidence="3">The sequence shown here is derived from an EMBL/GenBank/DDBJ whole genome shotgun (WGS) entry which is preliminary data.</text>
</comment>
<name>A0AA37LSU0_9PEZI</name>
<sequence>MLRHSIYLFAFLSICGAWAQQKPLNSENSNCLASANFKSCCPTMDASGTAIVSGTEFEPAATPQDCAQLCVDIPECLASTWQGNNCFMAGSKFEKLKENSSQGSFILLVKKQKTPDHTKGGSGQGSGTKAQCENEKDAIRREMTAKCENEKQALQTTGKNDLRQAEDRCSREKAVLDQEKNQCEAERTGFANQCSTAKSDLEQRLRQCEENGKDSGSTDSNTDNAGNTNSGNKDDIDNAEDVVAKYV</sequence>
<evidence type="ECO:0000256" key="2">
    <source>
        <dbReference type="SAM" id="SignalP"/>
    </source>
</evidence>